<gene>
    <name evidence="2" type="ORF">CAC42_2137</name>
</gene>
<feature type="compositionally biased region" description="Low complexity" evidence="1">
    <location>
        <begin position="77"/>
        <end position="91"/>
    </location>
</feature>
<feature type="compositionally biased region" description="Basic residues" evidence="1">
    <location>
        <begin position="95"/>
        <end position="104"/>
    </location>
</feature>
<evidence type="ECO:0000256" key="1">
    <source>
        <dbReference type="SAM" id="MobiDB-lite"/>
    </source>
</evidence>
<dbReference type="InParanoid" id="A0A2K1QIB8"/>
<proteinExistence type="predicted"/>
<feature type="compositionally biased region" description="Polar residues" evidence="1">
    <location>
        <begin position="372"/>
        <end position="384"/>
    </location>
</feature>
<dbReference type="AlphaFoldDB" id="A0A2K1QIB8"/>
<feature type="region of interest" description="Disordered" evidence="1">
    <location>
        <begin position="309"/>
        <end position="422"/>
    </location>
</feature>
<accession>A0A2K1QIB8</accession>
<name>A0A2K1QIB8_9PEZI</name>
<feature type="compositionally biased region" description="Basic and acidic residues" evidence="1">
    <location>
        <begin position="31"/>
        <end position="42"/>
    </location>
</feature>
<dbReference type="Proteomes" id="UP000243797">
    <property type="component" value="Unassembled WGS sequence"/>
</dbReference>
<protein>
    <submittedName>
        <fullName evidence="2">Uncharacterized protein</fullName>
    </submittedName>
</protein>
<reference evidence="2 3" key="1">
    <citation type="submission" date="2017-06" db="EMBL/GenBank/DDBJ databases">
        <title>Draft genome sequence of a variant of Elsinoe murrayae.</title>
        <authorList>
            <person name="Cheng Q."/>
        </authorList>
    </citation>
    <scope>NUCLEOTIDE SEQUENCE [LARGE SCALE GENOMIC DNA]</scope>
    <source>
        <strain evidence="2 3">CQ-2017a</strain>
    </source>
</reference>
<organism evidence="2 3">
    <name type="scientific">Sphaceloma murrayae</name>
    <dbReference type="NCBI Taxonomy" id="2082308"/>
    <lineage>
        <taxon>Eukaryota</taxon>
        <taxon>Fungi</taxon>
        <taxon>Dikarya</taxon>
        <taxon>Ascomycota</taxon>
        <taxon>Pezizomycotina</taxon>
        <taxon>Dothideomycetes</taxon>
        <taxon>Dothideomycetidae</taxon>
        <taxon>Myriangiales</taxon>
        <taxon>Elsinoaceae</taxon>
        <taxon>Sphaceloma</taxon>
    </lineage>
</organism>
<feature type="compositionally biased region" description="Polar residues" evidence="1">
    <location>
        <begin position="344"/>
        <end position="354"/>
    </location>
</feature>
<evidence type="ECO:0000313" key="3">
    <source>
        <dbReference type="Proteomes" id="UP000243797"/>
    </source>
</evidence>
<sequence>MPLTVDRLRPLPRLPALVADVPQNDVASEGDGSKSSKSDQSMRKRVFSKVRDGVLRRSLSHGKQIDSNASEKDANLSTTSTISSDSCSMASARGGTKKPPRPRRNRSDKGLRLRAARDAVHHQAGRGAQLAADLSVDDGLEEGCDTVRATVKVHAIDDWSAVHDSSGIEDVRLYFRRIVLKVKPADAYTAAITSGPLYVDSLAIGEEFVVNVELRKIPGDRSVFGPHEDLYDEIQSLLGENTIGLFSVKLTYLHPNFAFDTSLVLRKICMVKLQQGQSCIEPPVTAAEDEVPVGQTQAMIRLPDAEMIPHMIPPTSKGSQQTKPAFSGPSDAEKVPHDTPLTYKGSQRMGTSVGSPADEERIPHDTPPTYKGSHQTDPTMSSPSDAEIIPRGTRPANKDGQRTHEDPHYPDHGTDPPAAVLGQMTCSRPSQECVSDAAREVWRHIRRDSSRNTSGLGPARDGKVQLTRHEAGLVVSAMKKVALSNKRSVDEETLREWEEGFYLASRLKEGPPEFDVPCGIASVPWL</sequence>
<dbReference type="OrthoDB" id="5596422at2759"/>
<evidence type="ECO:0000313" key="2">
    <source>
        <dbReference type="EMBL" id="PNS14908.1"/>
    </source>
</evidence>
<dbReference type="EMBL" id="NKHZ01000081">
    <property type="protein sequence ID" value="PNS14908.1"/>
    <property type="molecule type" value="Genomic_DNA"/>
</dbReference>
<comment type="caution">
    <text evidence="2">The sequence shown here is derived from an EMBL/GenBank/DDBJ whole genome shotgun (WGS) entry which is preliminary data.</text>
</comment>
<feature type="region of interest" description="Disordered" evidence="1">
    <location>
        <begin position="20"/>
        <end position="110"/>
    </location>
</feature>
<dbReference type="STRING" id="2082308.A0A2K1QIB8"/>
<feature type="compositionally biased region" description="Basic and acidic residues" evidence="1">
    <location>
        <begin position="396"/>
        <end position="414"/>
    </location>
</feature>
<keyword evidence="3" id="KW-1185">Reference proteome</keyword>